<keyword evidence="4 10" id="KW-0808">Transferase</keyword>
<keyword evidence="3" id="KW-0328">Glycosyltransferase</keyword>
<evidence type="ECO:0000256" key="3">
    <source>
        <dbReference type="ARBA" id="ARBA00022676"/>
    </source>
</evidence>
<evidence type="ECO:0000256" key="1">
    <source>
        <dbReference type="ARBA" id="ARBA00004651"/>
    </source>
</evidence>
<evidence type="ECO:0000256" key="4">
    <source>
        <dbReference type="ARBA" id="ARBA00022679"/>
    </source>
</evidence>
<evidence type="ECO:0000256" key="8">
    <source>
        <dbReference type="SAM" id="Phobius"/>
    </source>
</evidence>
<dbReference type="InterPro" id="IPR038731">
    <property type="entry name" value="RgtA/B/C-like"/>
</dbReference>
<dbReference type="GO" id="GO:0009103">
    <property type="term" value="P:lipopolysaccharide biosynthetic process"/>
    <property type="evidence" value="ECO:0007669"/>
    <property type="project" value="UniProtKB-ARBA"/>
</dbReference>
<dbReference type="PANTHER" id="PTHR33908">
    <property type="entry name" value="MANNOSYLTRANSFERASE YKCB-RELATED"/>
    <property type="match status" value="1"/>
</dbReference>
<dbReference type="GO" id="GO:0005886">
    <property type="term" value="C:plasma membrane"/>
    <property type="evidence" value="ECO:0007669"/>
    <property type="project" value="UniProtKB-SubCell"/>
</dbReference>
<feature type="transmembrane region" description="Helical" evidence="8">
    <location>
        <begin position="346"/>
        <end position="365"/>
    </location>
</feature>
<evidence type="ECO:0000256" key="2">
    <source>
        <dbReference type="ARBA" id="ARBA00022475"/>
    </source>
</evidence>
<keyword evidence="5 8" id="KW-0812">Transmembrane</keyword>
<dbReference type="InterPro" id="IPR050297">
    <property type="entry name" value="LipidA_mod_glycosyltrf_83"/>
</dbReference>
<evidence type="ECO:0000313" key="10">
    <source>
        <dbReference type="EMBL" id="NID15125.1"/>
    </source>
</evidence>
<feature type="transmembrane region" description="Helical" evidence="8">
    <location>
        <begin position="315"/>
        <end position="334"/>
    </location>
</feature>
<evidence type="ECO:0000259" key="9">
    <source>
        <dbReference type="Pfam" id="PF13231"/>
    </source>
</evidence>
<gene>
    <name evidence="10" type="ORF">HBF32_06530</name>
</gene>
<feature type="transmembrane region" description="Helical" evidence="8">
    <location>
        <begin position="168"/>
        <end position="198"/>
    </location>
</feature>
<feature type="transmembrane region" description="Helical" evidence="8">
    <location>
        <begin position="288"/>
        <end position="309"/>
    </location>
</feature>
<name>A0A7X5TPJ5_9GAMM</name>
<feature type="transmembrane region" description="Helical" evidence="8">
    <location>
        <begin position="93"/>
        <end position="111"/>
    </location>
</feature>
<proteinExistence type="predicted"/>
<evidence type="ECO:0000256" key="6">
    <source>
        <dbReference type="ARBA" id="ARBA00022989"/>
    </source>
</evidence>
<evidence type="ECO:0000256" key="5">
    <source>
        <dbReference type="ARBA" id="ARBA00022692"/>
    </source>
</evidence>
<organism evidence="10 11">
    <name type="scientific">Luteibacter yeojuensis</name>
    <dbReference type="NCBI Taxonomy" id="345309"/>
    <lineage>
        <taxon>Bacteria</taxon>
        <taxon>Pseudomonadati</taxon>
        <taxon>Pseudomonadota</taxon>
        <taxon>Gammaproteobacteria</taxon>
        <taxon>Lysobacterales</taxon>
        <taxon>Rhodanobacteraceae</taxon>
        <taxon>Luteibacter</taxon>
    </lineage>
</organism>
<comment type="subcellular location">
    <subcellularLocation>
        <location evidence="1">Cell membrane</location>
        <topology evidence="1">Multi-pass membrane protein</topology>
    </subcellularLocation>
</comment>
<feature type="transmembrane region" description="Helical" evidence="8">
    <location>
        <begin position="123"/>
        <end position="148"/>
    </location>
</feature>
<comment type="caution">
    <text evidence="10">The sequence shown here is derived from an EMBL/GenBank/DDBJ whole genome shotgun (WGS) entry which is preliminary data.</text>
</comment>
<dbReference type="PANTHER" id="PTHR33908:SF11">
    <property type="entry name" value="MEMBRANE PROTEIN"/>
    <property type="match status" value="1"/>
</dbReference>
<dbReference type="EMBL" id="JAAQTL010000001">
    <property type="protein sequence ID" value="NID15125.1"/>
    <property type="molecule type" value="Genomic_DNA"/>
</dbReference>
<protein>
    <submittedName>
        <fullName evidence="10">Glycosyltransferase family 39 protein</fullName>
    </submittedName>
</protein>
<evidence type="ECO:0000256" key="7">
    <source>
        <dbReference type="ARBA" id="ARBA00023136"/>
    </source>
</evidence>
<dbReference type="RefSeq" id="WP_166698896.1">
    <property type="nucleotide sequence ID" value="NZ_JAAQTL010000001.1"/>
</dbReference>
<keyword evidence="2" id="KW-1003">Cell membrane</keyword>
<keyword evidence="6 8" id="KW-1133">Transmembrane helix</keyword>
<feature type="transmembrane region" description="Helical" evidence="8">
    <location>
        <begin position="258"/>
        <end position="276"/>
    </location>
</feature>
<dbReference type="GO" id="GO:0016763">
    <property type="term" value="F:pentosyltransferase activity"/>
    <property type="evidence" value="ECO:0007669"/>
    <property type="project" value="TreeGrafter"/>
</dbReference>
<keyword evidence="11" id="KW-1185">Reference proteome</keyword>
<accession>A0A7X5TPJ5</accession>
<keyword evidence="7 8" id="KW-0472">Membrane</keyword>
<dbReference type="Pfam" id="PF13231">
    <property type="entry name" value="PMT_2"/>
    <property type="match status" value="1"/>
</dbReference>
<dbReference type="Proteomes" id="UP000518878">
    <property type="component" value="Unassembled WGS sequence"/>
</dbReference>
<sequence length="538" mass="58207">MRVPPGLAMSMGERSSVAAHARSWRGIFLAVFVVACVVKLVIACSLSPFGDEAFYWQESLAPAWGYSDLPPLTAWLIALSEGLFGHGLLPMRLPFLILGALLPWQVGAMAARDGDEAARWQAATFVTLLPLVGSLGVLALPDVPLTFATLLALQGLLAALERNRIRDWLLLGGGLAIAWMTHYRAAMPMLGGLLFLLLTPRGRRQWRRPGFWMAMGVAALGLLPIVLYNLAAHGAGLAFQLLDRNPWQFHADALAQPLEQAVACTPLAWAAMLWAIWRAWRRRAEAPFDAIAVVAGTFVVAYFVLGLFADDLRFRAHWPLPGYLVACIALPFFLREAGTAWRRTVYAGFALAGLGLAAGLGYLGLAASTHGATVLAGMKAFPTNFTGWRESAAAVKRELDAAPDAIVVADNFMLAAELRFELGAAHTVYSLDSPLNVKHGRAPQLAAWGLDEAGLATHAGSRILLAVDESKLHDVEARRWLGSICARVDIVRPAGRVEAFDKRRSFALYEGRARPSRGQAGNPDDCVVWMSAYKAGSL</sequence>
<reference evidence="10 11" key="1">
    <citation type="journal article" date="2006" name="Int. J. Syst. Evol. Microbiol.">
        <title>Dyella yeojuensis sp. nov., isolated from greenhouse soil in Korea.</title>
        <authorList>
            <person name="Kim B.Y."/>
            <person name="Weon H.Y."/>
            <person name="Lee K.H."/>
            <person name="Seok S.J."/>
            <person name="Kwon S.W."/>
            <person name="Go S.J."/>
            <person name="Stackebrandt E."/>
        </authorList>
    </citation>
    <scope>NUCLEOTIDE SEQUENCE [LARGE SCALE GENOMIC DNA]</scope>
    <source>
        <strain evidence="10 11">DSM 17673</strain>
    </source>
</reference>
<evidence type="ECO:0000313" key="11">
    <source>
        <dbReference type="Proteomes" id="UP000518878"/>
    </source>
</evidence>
<dbReference type="AlphaFoldDB" id="A0A7X5TPJ5"/>
<feature type="transmembrane region" description="Helical" evidence="8">
    <location>
        <begin position="210"/>
        <end position="238"/>
    </location>
</feature>
<feature type="domain" description="Glycosyltransferase RgtA/B/C/D-like" evidence="9">
    <location>
        <begin position="69"/>
        <end position="227"/>
    </location>
</feature>